<dbReference type="AlphaFoldDB" id="A0A2H0BS13"/>
<comment type="caution">
    <text evidence="1">The sequence shown here is derived from an EMBL/GenBank/DDBJ whole genome shotgun (WGS) entry which is preliminary data.</text>
</comment>
<accession>A0A2H0BS13</accession>
<evidence type="ECO:0000313" key="2">
    <source>
        <dbReference type="Proteomes" id="UP000231581"/>
    </source>
</evidence>
<evidence type="ECO:0000313" key="1">
    <source>
        <dbReference type="EMBL" id="PIP60467.1"/>
    </source>
</evidence>
<sequence length="75" mass="8541">MATKEQLYKMCFNEDGSVKPKAECRAEMINSLILDEVMDIDEAENLIDKSLLEFNLWGEPSLAELLNDSDEENEA</sequence>
<organism evidence="1 2">
    <name type="scientific">Candidatus Uhrbacteria bacterium CG22_combo_CG10-13_8_21_14_all_47_17</name>
    <dbReference type="NCBI Taxonomy" id="1975041"/>
    <lineage>
        <taxon>Bacteria</taxon>
        <taxon>Candidatus Uhriibacteriota</taxon>
    </lineage>
</organism>
<name>A0A2H0BS13_9BACT</name>
<gene>
    <name evidence="1" type="ORF">COX00_03210</name>
</gene>
<dbReference type="EMBL" id="PCSZ01000062">
    <property type="protein sequence ID" value="PIP60467.1"/>
    <property type="molecule type" value="Genomic_DNA"/>
</dbReference>
<protein>
    <submittedName>
        <fullName evidence="1">Uncharacterized protein</fullName>
    </submittedName>
</protein>
<reference evidence="1 2" key="1">
    <citation type="submission" date="2017-09" db="EMBL/GenBank/DDBJ databases">
        <title>Depth-based differentiation of microbial function through sediment-hosted aquifers and enrichment of novel symbionts in the deep terrestrial subsurface.</title>
        <authorList>
            <person name="Probst A.J."/>
            <person name="Ladd B."/>
            <person name="Jarett J.K."/>
            <person name="Geller-Mcgrath D.E."/>
            <person name="Sieber C.M."/>
            <person name="Emerson J.B."/>
            <person name="Anantharaman K."/>
            <person name="Thomas B.C."/>
            <person name="Malmstrom R."/>
            <person name="Stieglmeier M."/>
            <person name="Klingl A."/>
            <person name="Woyke T."/>
            <person name="Ryan C.M."/>
            <person name="Banfield J.F."/>
        </authorList>
    </citation>
    <scope>NUCLEOTIDE SEQUENCE [LARGE SCALE GENOMIC DNA]</scope>
    <source>
        <strain evidence="1">CG22_combo_CG10-13_8_21_14_all_47_17</strain>
    </source>
</reference>
<dbReference type="Proteomes" id="UP000231581">
    <property type="component" value="Unassembled WGS sequence"/>
</dbReference>
<proteinExistence type="predicted"/>